<gene>
    <name evidence="2" type="ORF">MJA45_07375</name>
</gene>
<proteinExistence type="predicted"/>
<dbReference type="Proteomes" id="UP001305702">
    <property type="component" value="Chromosome"/>
</dbReference>
<feature type="transmembrane region" description="Helical" evidence="1">
    <location>
        <begin position="71"/>
        <end position="87"/>
    </location>
</feature>
<sequence length="118" mass="13039">MTKKLFKGLAWLFAIGLVLQAWLAGLALFHHAGYWSTHGRFAEGISVLPFLMLLISFAARLPHNIRTQTGMLAGMVLLIALSAMLPGEVGWLAAFHPVIALFLFFRTMAILRVIHEPA</sequence>
<feature type="transmembrane region" description="Helical" evidence="1">
    <location>
        <begin position="41"/>
        <end position="59"/>
    </location>
</feature>
<dbReference type="Pfam" id="PF19728">
    <property type="entry name" value="DUF6220"/>
    <property type="match status" value="1"/>
</dbReference>
<dbReference type="EMBL" id="CP130318">
    <property type="protein sequence ID" value="WNQ12844.1"/>
    <property type="molecule type" value="Genomic_DNA"/>
</dbReference>
<dbReference type="KEGG" id="paun:MJA45_07375"/>
<evidence type="ECO:0000256" key="1">
    <source>
        <dbReference type="SAM" id="Phobius"/>
    </source>
</evidence>
<dbReference type="InterPro" id="IPR046192">
    <property type="entry name" value="DUF6220"/>
</dbReference>
<keyword evidence="3" id="KW-1185">Reference proteome</keyword>
<organism evidence="2 3">
    <name type="scientific">Paenibacillus aurantius</name>
    <dbReference type="NCBI Taxonomy" id="2918900"/>
    <lineage>
        <taxon>Bacteria</taxon>
        <taxon>Bacillati</taxon>
        <taxon>Bacillota</taxon>
        <taxon>Bacilli</taxon>
        <taxon>Bacillales</taxon>
        <taxon>Paenibacillaceae</taxon>
        <taxon>Paenibacillus</taxon>
    </lineage>
</organism>
<protein>
    <submittedName>
        <fullName evidence="2">DUF6220 domain-containing protein</fullName>
    </submittedName>
</protein>
<evidence type="ECO:0000313" key="3">
    <source>
        <dbReference type="Proteomes" id="UP001305702"/>
    </source>
</evidence>
<dbReference type="AlphaFoldDB" id="A0AA96LGK8"/>
<reference evidence="2 3" key="1">
    <citation type="submission" date="2022-02" db="EMBL/GenBank/DDBJ databases">
        <title>Paenibacillus sp. MBLB1776 Whole Genome Shotgun Sequencing.</title>
        <authorList>
            <person name="Hwang C.Y."/>
            <person name="Cho E.-S."/>
            <person name="Seo M.-J."/>
        </authorList>
    </citation>
    <scope>NUCLEOTIDE SEQUENCE [LARGE SCALE GENOMIC DNA]</scope>
    <source>
        <strain evidence="2 3">MBLB1776</strain>
    </source>
</reference>
<keyword evidence="1" id="KW-0812">Transmembrane</keyword>
<evidence type="ECO:0000313" key="2">
    <source>
        <dbReference type="EMBL" id="WNQ12844.1"/>
    </source>
</evidence>
<name>A0AA96LGK8_9BACL</name>
<keyword evidence="1" id="KW-1133">Transmembrane helix</keyword>
<feature type="transmembrane region" description="Helical" evidence="1">
    <location>
        <begin position="93"/>
        <end position="114"/>
    </location>
</feature>
<dbReference type="RefSeq" id="WP_315606623.1">
    <property type="nucleotide sequence ID" value="NZ_CP130318.1"/>
</dbReference>
<keyword evidence="1" id="KW-0472">Membrane</keyword>
<accession>A0AA96LGK8</accession>
<feature type="transmembrane region" description="Helical" evidence="1">
    <location>
        <begin position="9"/>
        <end position="29"/>
    </location>
</feature>